<dbReference type="Pfam" id="PF13203">
    <property type="entry name" value="DUF2201_N"/>
    <property type="match status" value="1"/>
</dbReference>
<dbReference type="InterPro" id="IPR025154">
    <property type="entry name" value="Put_metallopeptidase_dom"/>
</dbReference>
<organism evidence="2">
    <name type="scientific">marine sediment metagenome</name>
    <dbReference type="NCBI Taxonomy" id="412755"/>
    <lineage>
        <taxon>unclassified sequences</taxon>
        <taxon>metagenomes</taxon>
        <taxon>ecological metagenomes</taxon>
    </lineage>
</organism>
<dbReference type="PANTHER" id="PTHR38730">
    <property type="entry name" value="SLL7028 PROTEIN"/>
    <property type="match status" value="1"/>
</dbReference>
<feature type="non-terminal residue" evidence="2">
    <location>
        <position position="275"/>
    </location>
</feature>
<gene>
    <name evidence="2" type="ORF">S06H3_33757</name>
</gene>
<accession>X1LZM0</accession>
<dbReference type="PANTHER" id="PTHR38730:SF1">
    <property type="entry name" value="SLL7028 PROTEIN"/>
    <property type="match status" value="1"/>
</dbReference>
<comment type="caution">
    <text evidence="2">The sequence shown here is derived from an EMBL/GenBank/DDBJ whole genome shotgun (WGS) entry which is preliminary data.</text>
</comment>
<sequence length="275" mass="30551">GGMISARKIAEDLEDIRAALSGRQAPFLSSLLARARVIATTSVERVGIDDKTIIYVNPDFWKTLNFLEKAYIASHEIFHAAGCHGIRERSRVQNPEKNPAGHKLFNCASDAIVFRMLEHLIRCPPIEKDSIGPQWVSEQTGAPIDEIEKMAVEEVFDLLKKHVKVVKVGFICDIIPGHGPKGEVVQKGDPAFRKGTAPDKVKDAWKGFVSRAYMAQRMAGTVPAGIERFVNGLIKPKLDPRALIRRAVRVGIGKTIVSDWKRKSRRYPDVLPGIK</sequence>
<name>X1LZM0_9ZZZZ</name>
<feature type="domain" description="Putative metallopeptidase" evidence="1">
    <location>
        <begin position="22"/>
        <end position="267"/>
    </location>
</feature>
<evidence type="ECO:0000313" key="2">
    <source>
        <dbReference type="EMBL" id="GAI24513.1"/>
    </source>
</evidence>
<dbReference type="EMBL" id="BARV01020183">
    <property type="protein sequence ID" value="GAI24513.1"/>
    <property type="molecule type" value="Genomic_DNA"/>
</dbReference>
<proteinExistence type="predicted"/>
<feature type="non-terminal residue" evidence="2">
    <location>
        <position position="1"/>
    </location>
</feature>
<reference evidence="2" key="1">
    <citation type="journal article" date="2014" name="Front. Microbiol.">
        <title>High frequency of phylogenetically diverse reductive dehalogenase-homologous genes in deep subseafloor sedimentary metagenomes.</title>
        <authorList>
            <person name="Kawai M."/>
            <person name="Futagami T."/>
            <person name="Toyoda A."/>
            <person name="Takaki Y."/>
            <person name="Nishi S."/>
            <person name="Hori S."/>
            <person name="Arai W."/>
            <person name="Tsubouchi T."/>
            <person name="Morono Y."/>
            <person name="Uchiyama I."/>
            <person name="Ito T."/>
            <person name="Fujiyama A."/>
            <person name="Inagaki F."/>
            <person name="Takami H."/>
        </authorList>
    </citation>
    <scope>NUCLEOTIDE SEQUENCE</scope>
    <source>
        <strain evidence="2">Expedition CK06-06</strain>
    </source>
</reference>
<protein>
    <recommendedName>
        <fullName evidence="1">Putative metallopeptidase domain-containing protein</fullName>
    </recommendedName>
</protein>
<dbReference type="AlphaFoldDB" id="X1LZM0"/>
<evidence type="ECO:0000259" key="1">
    <source>
        <dbReference type="Pfam" id="PF13203"/>
    </source>
</evidence>